<evidence type="ECO:0000256" key="5">
    <source>
        <dbReference type="ARBA" id="ARBA00023034"/>
    </source>
</evidence>
<proteinExistence type="inferred from homology"/>
<evidence type="ECO:0000256" key="7">
    <source>
        <dbReference type="ARBA" id="ARBA00023316"/>
    </source>
</evidence>
<dbReference type="GO" id="GO:0009969">
    <property type="term" value="P:xyloglucan biosynthetic process"/>
    <property type="evidence" value="ECO:0007669"/>
    <property type="project" value="TreeGrafter"/>
</dbReference>
<keyword evidence="6" id="KW-0325">Glycoprotein</keyword>
<evidence type="ECO:0000256" key="9">
    <source>
        <dbReference type="SAM" id="Phobius"/>
    </source>
</evidence>
<evidence type="ECO:0000256" key="1">
    <source>
        <dbReference type="ARBA" id="ARBA00004555"/>
    </source>
</evidence>
<feature type="transmembrane region" description="Helical" evidence="9">
    <location>
        <begin position="34"/>
        <end position="55"/>
    </location>
</feature>
<comment type="subcellular location">
    <subcellularLocation>
        <location evidence="1">Golgi apparatus</location>
    </subcellularLocation>
</comment>
<keyword evidence="4" id="KW-0808">Transferase</keyword>
<keyword evidence="9" id="KW-1133">Transmembrane helix</keyword>
<evidence type="ECO:0000256" key="6">
    <source>
        <dbReference type="ARBA" id="ARBA00023180"/>
    </source>
</evidence>
<dbReference type="AlphaFoldDB" id="A0A8X8YZ73"/>
<name>A0A8X8YZ73_SALSN</name>
<gene>
    <name evidence="10" type="ORF">SASPL_154967</name>
</gene>
<reference evidence="10" key="2">
    <citation type="submission" date="2020-08" db="EMBL/GenBank/DDBJ databases">
        <title>Plant Genome Project.</title>
        <authorList>
            <person name="Zhang R.-G."/>
        </authorList>
    </citation>
    <scope>NUCLEOTIDE SEQUENCE</scope>
    <source>
        <strain evidence="10">Huo1</strain>
        <tissue evidence="10">Leaf</tissue>
    </source>
</reference>
<dbReference type="GO" id="GO:0071555">
    <property type="term" value="P:cell wall organization"/>
    <property type="evidence" value="ECO:0007669"/>
    <property type="project" value="UniProtKB-KW"/>
</dbReference>
<feature type="region of interest" description="Disordered" evidence="8">
    <location>
        <begin position="1"/>
        <end position="22"/>
    </location>
</feature>
<dbReference type="Gene3D" id="3.40.50.11340">
    <property type="match status" value="1"/>
</dbReference>
<keyword evidence="3" id="KW-0328">Glycosyltransferase</keyword>
<evidence type="ECO:0000256" key="8">
    <source>
        <dbReference type="SAM" id="MobiDB-lite"/>
    </source>
</evidence>
<organism evidence="10">
    <name type="scientific">Salvia splendens</name>
    <name type="common">Scarlet sage</name>
    <dbReference type="NCBI Taxonomy" id="180675"/>
    <lineage>
        <taxon>Eukaryota</taxon>
        <taxon>Viridiplantae</taxon>
        <taxon>Streptophyta</taxon>
        <taxon>Embryophyta</taxon>
        <taxon>Tracheophyta</taxon>
        <taxon>Spermatophyta</taxon>
        <taxon>Magnoliopsida</taxon>
        <taxon>eudicotyledons</taxon>
        <taxon>Gunneridae</taxon>
        <taxon>Pentapetalae</taxon>
        <taxon>asterids</taxon>
        <taxon>lamiids</taxon>
        <taxon>Lamiales</taxon>
        <taxon>Lamiaceae</taxon>
        <taxon>Nepetoideae</taxon>
        <taxon>Mentheae</taxon>
        <taxon>Salviinae</taxon>
        <taxon>Salvia</taxon>
        <taxon>Salvia subgen. Calosphace</taxon>
        <taxon>core Calosphace</taxon>
    </lineage>
</organism>
<dbReference type="GO" id="GO:0016020">
    <property type="term" value="C:membrane"/>
    <property type="evidence" value="ECO:0007669"/>
    <property type="project" value="InterPro"/>
</dbReference>
<keyword evidence="9" id="KW-0472">Membrane</keyword>
<evidence type="ECO:0000256" key="2">
    <source>
        <dbReference type="ARBA" id="ARBA00010481"/>
    </source>
</evidence>
<sequence>MKRPNGRAISANAAGQPGATSGPDWKCGFNPMKLMGVFVVLVMGLSVLFSVSVVLRDPPSDGLWTIVEARNLDFAHQKASQSRREEDELVSELIDGELGGFDQLVALKHLKLCSVLQELFYSKTILEENSHAQPVEVPKDKLLGDLLPTGFDERSCQSRYQSLLYRRGLPQKASSYLISKLRSYEARHKKCGPYTSSYNKTVEDLKSGRYSSTPECNYLVWISFSGLGNRILTLASAFLYALLTDRVLLVDRGVDIHDLFCEPFPEASWLLPLDFPLINEFSSFSQSSHQSYGSVVKSNSTESVPRPYMYLHLLHDYDDQDKLFFCDQDQARLQRIPWLVMKSDNYFVPSLFLMPSFAQELHSLFPDKDTVFHFLGRYLFHPTNAVWGLIRRYHEAYLSKADVTVGIQVRVFDVSPGPFKHILDQILSCTTRENILPEISQQEGGFVGSSTKQKTRVSVLITSLTSGYFEQIRDLYWENPTTAGEVVAVFQPSHEMHQQSEKQNHNRKAWAEMYLLSLTDKLVTSSWSTFGYVAQGLGGVKPWILYKTENHTVPDPPCRRAMSLEPCFHAPPFYDCKTRRGIDTGAVVPHVRHCEDMSWGLKLFQHHRTNYCSYGEEGEDENKYGDTQLQREIDLMPVFLGLVLGFSILFYVSVLPPILVEHRNLDLTPQKGCIFIVESLALFWHPYKGKAVLLRCLRISCSATTSQQDLTNGLARVGISHFCIAGEYLRKHPLTSYPSYEAMKPDTKNVDPTRAHTTKRLKISNLADTLAHQSAVQLPHMDILQWFGEQDLDDRPCFPVRSPDQ</sequence>
<evidence type="ECO:0000313" key="11">
    <source>
        <dbReference type="Proteomes" id="UP000298416"/>
    </source>
</evidence>
<keyword evidence="7" id="KW-0961">Cell wall biogenesis/degradation</keyword>
<evidence type="ECO:0000256" key="4">
    <source>
        <dbReference type="ARBA" id="ARBA00022679"/>
    </source>
</evidence>
<dbReference type="GO" id="GO:0042546">
    <property type="term" value="P:cell wall biogenesis"/>
    <property type="evidence" value="ECO:0007669"/>
    <property type="project" value="InterPro"/>
</dbReference>
<dbReference type="GO" id="GO:0008107">
    <property type="term" value="F:galactoside 2-alpha-L-fucosyltransferase activity"/>
    <property type="evidence" value="ECO:0007669"/>
    <property type="project" value="InterPro"/>
</dbReference>
<feature type="transmembrane region" description="Helical" evidence="9">
    <location>
        <begin position="638"/>
        <end position="659"/>
    </location>
</feature>
<comment type="caution">
    <text evidence="10">The sequence shown here is derived from an EMBL/GenBank/DDBJ whole genome shotgun (WGS) entry which is preliminary data.</text>
</comment>
<comment type="similarity">
    <text evidence="2">Belongs to the glycosyltransferase 37 family.</text>
</comment>
<dbReference type="PANTHER" id="PTHR31889">
    <property type="entry name" value="FUCOSYLTRANSFERASE 2-RELATED"/>
    <property type="match status" value="1"/>
</dbReference>
<accession>A0A8X8YZ73</accession>
<keyword evidence="11" id="KW-1185">Reference proteome</keyword>
<keyword evidence="5" id="KW-0333">Golgi apparatus</keyword>
<dbReference type="Pfam" id="PF03254">
    <property type="entry name" value="XG_FTase"/>
    <property type="match status" value="1"/>
</dbReference>
<reference evidence="10" key="1">
    <citation type="submission" date="2018-01" db="EMBL/GenBank/DDBJ databases">
        <authorList>
            <person name="Mao J.F."/>
        </authorList>
    </citation>
    <scope>NUCLEOTIDE SEQUENCE</scope>
    <source>
        <strain evidence="10">Huo1</strain>
        <tissue evidence="10">Leaf</tissue>
    </source>
</reference>
<evidence type="ECO:0000313" key="10">
    <source>
        <dbReference type="EMBL" id="KAG6386081.1"/>
    </source>
</evidence>
<dbReference type="InterPro" id="IPR004938">
    <property type="entry name" value="XG_FTase"/>
</dbReference>
<evidence type="ECO:0008006" key="12">
    <source>
        <dbReference type="Google" id="ProtNLM"/>
    </source>
</evidence>
<keyword evidence="9" id="KW-0812">Transmembrane</keyword>
<dbReference type="Proteomes" id="UP000298416">
    <property type="component" value="Unassembled WGS sequence"/>
</dbReference>
<dbReference type="EMBL" id="PNBA02000022">
    <property type="protein sequence ID" value="KAG6386081.1"/>
    <property type="molecule type" value="Genomic_DNA"/>
</dbReference>
<evidence type="ECO:0000256" key="3">
    <source>
        <dbReference type="ARBA" id="ARBA00022676"/>
    </source>
</evidence>
<protein>
    <recommendedName>
        <fullName evidence="12">Fucosyltransferase</fullName>
    </recommendedName>
</protein>
<dbReference type="PANTHER" id="PTHR31889:SF2">
    <property type="entry name" value="FUCOSYLTRANSFERASE 3"/>
    <property type="match status" value="1"/>
</dbReference>
<dbReference type="FunFam" id="3.40.50.11340:FF:000005">
    <property type="entry name" value="Galactoside 2-alpha-L-fucosyltransferase"/>
    <property type="match status" value="1"/>
</dbReference>
<dbReference type="GO" id="GO:0005794">
    <property type="term" value="C:Golgi apparatus"/>
    <property type="evidence" value="ECO:0007669"/>
    <property type="project" value="UniProtKB-SubCell"/>
</dbReference>